<dbReference type="GO" id="GO:0007059">
    <property type="term" value="P:chromosome segregation"/>
    <property type="evidence" value="ECO:0007669"/>
    <property type="project" value="TreeGrafter"/>
</dbReference>
<dbReference type="InterPro" id="IPR050336">
    <property type="entry name" value="Chromosome_partition/occlusion"/>
</dbReference>
<protein>
    <submittedName>
        <fullName evidence="4">Chromosome partitioning protein ParB</fullName>
    </submittedName>
</protein>
<keyword evidence="5" id="KW-1185">Reference proteome</keyword>
<dbReference type="SMART" id="SM00470">
    <property type="entry name" value="ParB"/>
    <property type="match status" value="1"/>
</dbReference>
<dbReference type="NCBIfam" id="TIGR00180">
    <property type="entry name" value="parB_part"/>
    <property type="match status" value="1"/>
</dbReference>
<comment type="caution">
    <text evidence="4">The sequence shown here is derived from an EMBL/GenBank/DDBJ whole genome shotgun (WGS) entry which is preliminary data.</text>
</comment>
<evidence type="ECO:0000256" key="1">
    <source>
        <dbReference type="ARBA" id="ARBA00006295"/>
    </source>
</evidence>
<evidence type="ECO:0000313" key="4">
    <source>
        <dbReference type="EMBL" id="PSB33936.1"/>
    </source>
</evidence>
<accession>A0A2T1EMH8</accession>
<dbReference type="Pfam" id="PF17762">
    <property type="entry name" value="HTH_ParB"/>
    <property type="match status" value="1"/>
</dbReference>
<dbReference type="CDD" id="cd16393">
    <property type="entry name" value="SPO0J_N"/>
    <property type="match status" value="1"/>
</dbReference>
<dbReference type="RefSeq" id="WP_106254926.1">
    <property type="nucleotide sequence ID" value="NZ_CAWNSW010000059.1"/>
</dbReference>
<dbReference type="InterPro" id="IPR004437">
    <property type="entry name" value="ParB/RepB/Spo0J"/>
</dbReference>
<dbReference type="GO" id="GO:0003677">
    <property type="term" value="F:DNA binding"/>
    <property type="evidence" value="ECO:0007669"/>
    <property type="project" value="UniProtKB-KW"/>
</dbReference>
<dbReference type="InterPro" id="IPR036086">
    <property type="entry name" value="ParB/Sulfiredoxin_sf"/>
</dbReference>
<dbReference type="AlphaFoldDB" id="A0A2T1EMH8"/>
<evidence type="ECO:0000259" key="3">
    <source>
        <dbReference type="SMART" id="SM00470"/>
    </source>
</evidence>
<dbReference type="PANTHER" id="PTHR33375">
    <property type="entry name" value="CHROMOSOME-PARTITIONING PROTEIN PARB-RELATED"/>
    <property type="match status" value="1"/>
</dbReference>
<gene>
    <name evidence="4" type="ORF">C7B82_03475</name>
</gene>
<comment type="similarity">
    <text evidence="1">Belongs to the ParB family.</text>
</comment>
<dbReference type="GO" id="GO:0005694">
    <property type="term" value="C:chromosome"/>
    <property type="evidence" value="ECO:0007669"/>
    <property type="project" value="TreeGrafter"/>
</dbReference>
<dbReference type="FunFam" id="3.90.1530.30:FF:000001">
    <property type="entry name" value="Chromosome partitioning protein ParB"/>
    <property type="match status" value="1"/>
</dbReference>
<dbReference type="OrthoDB" id="9802051at2"/>
<dbReference type="InterPro" id="IPR041468">
    <property type="entry name" value="HTH_ParB/Spo0J"/>
</dbReference>
<dbReference type="Gene3D" id="3.90.1530.30">
    <property type="match status" value="1"/>
</dbReference>
<keyword evidence="2" id="KW-0238">DNA-binding</keyword>
<dbReference type="Proteomes" id="UP000239576">
    <property type="component" value="Unassembled WGS sequence"/>
</dbReference>
<organism evidence="4 5">
    <name type="scientific">Stenomitos frigidus ULC18</name>
    <dbReference type="NCBI Taxonomy" id="2107698"/>
    <lineage>
        <taxon>Bacteria</taxon>
        <taxon>Bacillati</taxon>
        <taxon>Cyanobacteriota</taxon>
        <taxon>Cyanophyceae</taxon>
        <taxon>Leptolyngbyales</taxon>
        <taxon>Leptolyngbyaceae</taxon>
        <taxon>Stenomitos</taxon>
    </lineage>
</organism>
<proteinExistence type="inferred from homology"/>
<dbReference type="SUPFAM" id="SSF109709">
    <property type="entry name" value="KorB DNA-binding domain-like"/>
    <property type="match status" value="1"/>
</dbReference>
<dbReference type="InterPro" id="IPR003115">
    <property type="entry name" value="ParB_N"/>
</dbReference>
<feature type="domain" description="ParB-like N-terminal" evidence="3">
    <location>
        <begin position="36"/>
        <end position="126"/>
    </location>
</feature>
<dbReference type="PANTHER" id="PTHR33375:SF7">
    <property type="entry name" value="CHROMOSOME 2-PARTITIONING PROTEIN PARB-RELATED"/>
    <property type="match status" value="1"/>
</dbReference>
<sequence length="315" mass="35521">MTPKRSEPYGRQIKGLDLLFGNPEQAAATGTTALPTAIPLAKLALPSQQPRRYFDPQKMEQLTLSVVEHGILEPLLVRPLPSGLYELVAGERRFRAAQSAKLAEVPVVIRELADTEALQIALIENLQREDLNPVEEAEGILQLLELEMGKSRESVVSLLYRMRNEAQGRPARDAEHNVMFNETVEKVFAQVGINWESFVTNRLSLLNLPTEILEALRHGHIAYTKAQAIARVKDEGQRQEILKEAIIQDLSLTQIRERIASLKIEPVIAEALPLKHQVDDVFRLVKKTKVWDDPKKQKKLERLLADLRALTSDAF</sequence>
<dbReference type="Gene3D" id="1.10.10.2830">
    <property type="match status" value="1"/>
</dbReference>
<dbReference type="SUPFAM" id="SSF110849">
    <property type="entry name" value="ParB/Sulfiredoxin"/>
    <property type="match status" value="1"/>
</dbReference>
<name>A0A2T1EMH8_9CYAN</name>
<evidence type="ECO:0000313" key="5">
    <source>
        <dbReference type="Proteomes" id="UP000239576"/>
    </source>
</evidence>
<dbReference type="Pfam" id="PF02195">
    <property type="entry name" value="ParB_N"/>
    <property type="match status" value="1"/>
</dbReference>
<reference evidence="5" key="1">
    <citation type="submission" date="2018-02" db="EMBL/GenBank/DDBJ databases">
        <authorList>
            <person name="Moore K."/>
            <person name="Momper L."/>
        </authorList>
    </citation>
    <scope>NUCLEOTIDE SEQUENCE [LARGE SCALE GENOMIC DNA]</scope>
    <source>
        <strain evidence="5">ULC18</strain>
    </source>
</reference>
<evidence type="ECO:0000256" key="2">
    <source>
        <dbReference type="ARBA" id="ARBA00023125"/>
    </source>
</evidence>
<dbReference type="EMBL" id="PVWK01000016">
    <property type="protein sequence ID" value="PSB33936.1"/>
    <property type="molecule type" value="Genomic_DNA"/>
</dbReference>
<reference evidence="4 5" key="2">
    <citation type="submission" date="2018-03" db="EMBL/GenBank/DDBJ databases">
        <title>The ancient ancestry and fast evolution of plastids.</title>
        <authorList>
            <person name="Moore K.R."/>
            <person name="Magnabosco C."/>
            <person name="Momper L."/>
            <person name="Gold D.A."/>
            <person name="Bosak T."/>
            <person name="Fournier G.P."/>
        </authorList>
    </citation>
    <scope>NUCLEOTIDE SEQUENCE [LARGE SCALE GENOMIC DNA]</scope>
    <source>
        <strain evidence="4 5">ULC18</strain>
    </source>
</reference>